<evidence type="ECO:0000256" key="1">
    <source>
        <dbReference type="SAM" id="MobiDB-lite"/>
    </source>
</evidence>
<feature type="compositionally biased region" description="Polar residues" evidence="1">
    <location>
        <begin position="78"/>
        <end position="90"/>
    </location>
</feature>
<gene>
    <name evidence="2" type="ORF">EVAR_47674_1</name>
</gene>
<sequence>MTLKEANEYTSRLSVSDHGHSTTPAASEAKSVVVTSRLRYAFSFPQSFLSDGGFSTLKPFTTTCRLLKAGNGHIVNATSLSGTNSAQRSPTPVYICI</sequence>
<feature type="region of interest" description="Disordered" evidence="1">
    <location>
        <begin position="1"/>
        <end position="28"/>
    </location>
</feature>
<proteinExistence type="predicted"/>
<evidence type="ECO:0000313" key="3">
    <source>
        <dbReference type="Proteomes" id="UP000299102"/>
    </source>
</evidence>
<name>A0A4C1XYI9_EUMVA</name>
<dbReference type="Proteomes" id="UP000299102">
    <property type="component" value="Unassembled WGS sequence"/>
</dbReference>
<dbReference type="EMBL" id="BGZK01001019">
    <property type="protein sequence ID" value="GBP68668.1"/>
    <property type="molecule type" value="Genomic_DNA"/>
</dbReference>
<organism evidence="2 3">
    <name type="scientific">Eumeta variegata</name>
    <name type="common">Bagworm moth</name>
    <name type="synonym">Eumeta japonica</name>
    <dbReference type="NCBI Taxonomy" id="151549"/>
    <lineage>
        <taxon>Eukaryota</taxon>
        <taxon>Metazoa</taxon>
        <taxon>Ecdysozoa</taxon>
        <taxon>Arthropoda</taxon>
        <taxon>Hexapoda</taxon>
        <taxon>Insecta</taxon>
        <taxon>Pterygota</taxon>
        <taxon>Neoptera</taxon>
        <taxon>Endopterygota</taxon>
        <taxon>Lepidoptera</taxon>
        <taxon>Glossata</taxon>
        <taxon>Ditrysia</taxon>
        <taxon>Tineoidea</taxon>
        <taxon>Psychidae</taxon>
        <taxon>Oiketicinae</taxon>
        <taxon>Eumeta</taxon>
    </lineage>
</organism>
<keyword evidence="3" id="KW-1185">Reference proteome</keyword>
<feature type="region of interest" description="Disordered" evidence="1">
    <location>
        <begin position="78"/>
        <end position="97"/>
    </location>
</feature>
<accession>A0A4C1XYI9</accession>
<evidence type="ECO:0000313" key="2">
    <source>
        <dbReference type="EMBL" id="GBP68668.1"/>
    </source>
</evidence>
<reference evidence="2 3" key="1">
    <citation type="journal article" date="2019" name="Commun. Biol.">
        <title>The bagworm genome reveals a unique fibroin gene that provides high tensile strength.</title>
        <authorList>
            <person name="Kono N."/>
            <person name="Nakamura H."/>
            <person name="Ohtoshi R."/>
            <person name="Tomita M."/>
            <person name="Numata K."/>
            <person name="Arakawa K."/>
        </authorList>
    </citation>
    <scope>NUCLEOTIDE SEQUENCE [LARGE SCALE GENOMIC DNA]</scope>
</reference>
<comment type="caution">
    <text evidence="2">The sequence shown here is derived from an EMBL/GenBank/DDBJ whole genome shotgun (WGS) entry which is preliminary data.</text>
</comment>
<protein>
    <submittedName>
        <fullName evidence="2">Uncharacterized protein</fullName>
    </submittedName>
</protein>
<dbReference type="AlphaFoldDB" id="A0A4C1XYI9"/>